<reference evidence="1 2" key="1">
    <citation type="submission" date="2021-04" db="EMBL/GenBank/DDBJ databases">
        <authorList>
            <person name="Bliznina A."/>
        </authorList>
    </citation>
    <scope>NUCLEOTIDE SEQUENCE [LARGE SCALE GENOMIC DNA]</scope>
</reference>
<name>A0ABN7SYP4_OIKDI</name>
<organism evidence="1 2">
    <name type="scientific">Oikopleura dioica</name>
    <name type="common">Tunicate</name>
    <dbReference type="NCBI Taxonomy" id="34765"/>
    <lineage>
        <taxon>Eukaryota</taxon>
        <taxon>Metazoa</taxon>
        <taxon>Chordata</taxon>
        <taxon>Tunicata</taxon>
        <taxon>Appendicularia</taxon>
        <taxon>Copelata</taxon>
        <taxon>Oikopleuridae</taxon>
        <taxon>Oikopleura</taxon>
    </lineage>
</organism>
<protein>
    <submittedName>
        <fullName evidence="1">Oidioi.mRNA.OKI2018_I69.chr1.g3756.t1.cds</fullName>
    </submittedName>
</protein>
<evidence type="ECO:0000313" key="1">
    <source>
        <dbReference type="EMBL" id="CAG5108357.1"/>
    </source>
</evidence>
<dbReference type="Proteomes" id="UP001158576">
    <property type="component" value="Chromosome 1"/>
</dbReference>
<evidence type="ECO:0000313" key="2">
    <source>
        <dbReference type="Proteomes" id="UP001158576"/>
    </source>
</evidence>
<keyword evidence="2" id="KW-1185">Reference proteome</keyword>
<sequence>MRDLLQAINCGSGIVADNTIYLFPGNTYGVRIIQRLQIEDDKIRSVDIIGSHERAYPRPIVFFTTINYCSA</sequence>
<proteinExistence type="predicted"/>
<gene>
    <name evidence="1" type="ORF">OKIOD_LOCUS12521</name>
</gene>
<dbReference type="EMBL" id="OU015566">
    <property type="protein sequence ID" value="CAG5108357.1"/>
    <property type="molecule type" value="Genomic_DNA"/>
</dbReference>
<accession>A0ABN7SYP4</accession>